<name>A0A3S3R5T4_9MAGN</name>
<dbReference type="PANTHER" id="PTHR31374">
    <property type="entry name" value="AUXIN-INDUCED PROTEIN-LIKE-RELATED"/>
    <property type="match status" value="1"/>
</dbReference>
<protein>
    <submittedName>
        <fullName evidence="2">Auxin-induced protein</fullName>
    </submittedName>
</protein>
<dbReference type="AlphaFoldDB" id="A0A3S3R5T4"/>
<sequence length="141" mass="16415">MPLKRIRLNEALKKLHRKSSSRTMFERHKLKSPASPTSILNFRGEEDLSPSSAIPRDIPEGYFAVYVGDELKRYVIPLNYLDHQAFRALLSRAEEEFGYSSSGAIRIPCDTVFFDHLLWLLNRHDPSVQSLEMEELLEFYQ</sequence>
<dbReference type="InterPro" id="IPR003676">
    <property type="entry name" value="SAUR_fam"/>
</dbReference>
<keyword evidence="3" id="KW-1185">Reference proteome</keyword>
<accession>A0A3S3R5T4</accession>
<proteinExistence type="inferred from homology"/>
<evidence type="ECO:0000313" key="2">
    <source>
        <dbReference type="EMBL" id="RWR95803.1"/>
    </source>
</evidence>
<reference evidence="2 3" key="1">
    <citation type="journal article" date="2019" name="Nat. Plants">
        <title>Stout camphor tree genome fills gaps in understanding of flowering plant genome evolution.</title>
        <authorList>
            <person name="Chaw S.M."/>
            <person name="Liu Y.C."/>
            <person name="Wu Y.W."/>
            <person name="Wang H.Y."/>
            <person name="Lin C.I."/>
            <person name="Wu C.S."/>
            <person name="Ke H.M."/>
            <person name="Chang L.Y."/>
            <person name="Hsu C.Y."/>
            <person name="Yang H.T."/>
            <person name="Sudianto E."/>
            <person name="Hsu M.H."/>
            <person name="Wu K.P."/>
            <person name="Wang L.N."/>
            <person name="Leebens-Mack J.H."/>
            <person name="Tsai I.J."/>
        </authorList>
    </citation>
    <scope>NUCLEOTIDE SEQUENCE [LARGE SCALE GENOMIC DNA]</scope>
    <source>
        <strain evidence="3">cv. Chaw 1501</strain>
        <tissue evidence="2">Young leaves</tissue>
    </source>
</reference>
<dbReference type="GO" id="GO:0009733">
    <property type="term" value="P:response to auxin"/>
    <property type="evidence" value="ECO:0007669"/>
    <property type="project" value="InterPro"/>
</dbReference>
<evidence type="ECO:0000256" key="1">
    <source>
        <dbReference type="ARBA" id="ARBA00006974"/>
    </source>
</evidence>
<dbReference type="Pfam" id="PF02519">
    <property type="entry name" value="Auxin_inducible"/>
    <property type="match status" value="1"/>
</dbReference>
<dbReference type="OrthoDB" id="1864078at2759"/>
<comment type="similarity">
    <text evidence="1">Belongs to the ARG7 family.</text>
</comment>
<dbReference type="EMBL" id="QPKB01000011">
    <property type="protein sequence ID" value="RWR95803.1"/>
    <property type="molecule type" value="Genomic_DNA"/>
</dbReference>
<dbReference type="PANTHER" id="PTHR31374:SF32">
    <property type="entry name" value="SAUR FAMILY PROTEIN"/>
    <property type="match status" value="1"/>
</dbReference>
<dbReference type="Proteomes" id="UP000283530">
    <property type="component" value="Unassembled WGS sequence"/>
</dbReference>
<gene>
    <name evidence="2" type="ORF">CKAN_02515900</name>
</gene>
<evidence type="ECO:0000313" key="3">
    <source>
        <dbReference type="Proteomes" id="UP000283530"/>
    </source>
</evidence>
<comment type="caution">
    <text evidence="2">The sequence shown here is derived from an EMBL/GenBank/DDBJ whole genome shotgun (WGS) entry which is preliminary data.</text>
</comment>
<organism evidence="2 3">
    <name type="scientific">Cinnamomum micranthum f. kanehirae</name>
    <dbReference type="NCBI Taxonomy" id="337451"/>
    <lineage>
        <taxon>Eukaryota</taxon>
        <taxon>Viridiplantae</taxon>
        <taxon>Streptophyta</taxon>
        <taxon>Embryophyta</taxon>
        <taxon>Tracheophyta</taxon>
        <taxon>Spermatophyta</taxon>
        <taxon>Magnoliopsida</taxon>
        <taxon>Magnoliidae</taxon>
        <taxon>Laurales</taxon>
        <taxon>Lauraceae</taxon>
        <taxon>Cinnamomum</taxon>
    </lineage>
</organism>